<reference evidence="2 3" key="1">
    <citation type="submission" date="2019-09" db="EMBL/GenBank/DDBJ databases">
        <title>Arenimonas chukotkensis sp. nov., a bacterium isolated from Chukotka hot spring, Arctic region, Russia.</title>
        <authorList>
            <person name="Zayulina K.S."/>
            <person name="Prokofeva M.I."/>
            <person name="Elcheninov A.G."/>
            <person name="Novikov A."/>
            <person name="Kochetkova T.V."/>
            <person name="Kublanov I.V."/>
        </authorList>
    </citation>
    <scope>NUCLEOTIDE SEQUENCE [LARGE SCALE GENOMIC DNA]</scope>
    <source>
        <strain evidence="2 3">3729k</strain>
    </source>
</reference>
<dbReference type="RefSeq" id="WP_149860732.1">
    <property type="nucleotide sequence ID" value="NZ_VUOD01000005.1"/>
</dbReference>
<dbReference type="AlphaFoldDB" id="A0A5B2ZBW1"/>
<evidence type="ECO:0000313" key="2">
    <source>
        <dbReference type="EMBL" id="KAA2284674.1"/>
    </source>
</evidence>
<dbReference type="SUPFAM" id="SSF51735">
    <property type="entry name" value="NAD(P)-binding Rossmann-fold domains"/>
    <property type="match status" value="1"/>
</dbReference>
<comment type="caution">
    <text evidence="2">The sequence shown here is derived from an EMBL/GenBank/DDBJ whole genome shotgun (WGS) entry which is preliminary data.</text>
</comment>
<reference evidence="2 3" key="2">
    <citation type="submission" date="2019-09" db="EMBL/GenBank/DDBJ databases">
        <authorList>
            <person name="Mazur A."/>
        </authorList>
    </citation>
    <scope>NUCLEOTIDE SEQUENCE [LARGE SCALE GENOMIC DNA]</scope>
    <source>
        <strain evidence="2 3">3729k</strain>
    </source>
</reference>
<feature type="domain" description="Saccharopine dehydrogenase NADP binding" evidence="1">
    <location>
        <begin position="4"/>
        <end position="120"/>
    </location>
</feature>
<dbReference type="InterPro" id="IPR005097">
    <property type="entry name" value="Sacchrp_dh_NADP-bd"/>
</dbReference>
<sequence length="347" mass="37076">MQWMLYGANGYTGRLILREAVARGLRPVLAGRNAEALAELGREHGLPVRAFPLDDPALVRSALDGVGLVLHCAGPFSATAAPMLEGCLATGAHYLDITGEIDVFAHCHAQHLRAREAGIVVLPGTGFDVVPTDCVAARLKRELPTASSLVLAFEAGGGPSRGTALTSIEGLGKGGRVRVGGELCKVPLAWKTRSFEREGEQRFAMTIPWGDVFTAFVSTGIPDVEVYMAVPPATAARLRRIRWLAPLLGLGPVQAWLKGRVRRRVRGPSQERRATAGATVWGEARDPSGREARCRLRTPNGYELTATASLGIVQRLLGGERPAGGYYTPSQLMGADYVLSLPGVRLD</sequence>
<organism evidence="2 3">
    <name type="scientific">Arenimonas fontis</name>
    <dbReference type="NCBI Taxonomy" id="2608255"/>
    <lineage>
        <taxon>Bacteria</taxon>
        <taxon>Pseudomonadati</taxon>
        <taxon>Pseudomonadota</taxon>
        <taxon>Gammaproteobacteria</taxon>
        <taxon>Lysobacterales</taxon>
        <taxon>Lysobacteraceae</taxon>
        <taxon>Arenimonas</taxon>
    </lineage>
</organism>
<accession>A0A5B2ZBW1</accession>
<dbReference type="Gene3D" id="3.40.50.720">
    <property type="entry name" value="NAD(P)-binding Rossmann-like Domain"/>
    <property type="match status" value="1"/>
</dbReference>
<evidence type="ECO:0000313" key="3">
    <source>
        <dbReference type="Proteomes" id="UP000322165"/>
    </source>
</evidence>
<name>A0A5B2ZBW1_9GAMM</name>
<proteinExistence type="predicted"/>
<keyword evidence="3" id="KW-1185">Reference proteome</keyword>
<protein>
    <submittedName>
        <fullName evidence="2">NAD(P)H-binding protein</fullName>
    </submittedName>
</protein>
<dbReference type="InterPro" id="IPR036291">
    <property type="entry name" value="NAD(P)-bd_dom_sf"/>
</dbReference>
<dbReference type="EMBL" id="VUOD01000005">
    <property type="protein sequence ID" value="KAA2284674.1"/>
    <property type="molecule type" value="Genomic_DNA"/>
</dbReference>
<gene>
    <name evidence="2" type="ORF">F0415_08220</name>
</gene>
<dbReference type="Pfam" id="PF03435">
    <property type="entry name" value="Sacchrp_dh_NADP"/>
    <property type="match status" value="1"/>
</dbReference>
<dbReference type="PANTHER" id="PTHR43781:SF1">
    <property type="entry name" value="SACCHAROPINE DEHYDROGENASE"/>
    <property type="match status" value="1"/>
</dbReference>
<dbReference type="PANTHER" id="PTHR43781">
    <property type="entry name" value="SACCHAROPINE DEHYDROGENASE"/>
    <property type="match status" value="1"/>
</dbReference>
<dbReference type="Proteomes" id="UP000322165">
    <property type="component" value="Unassembled WGS sequence"/>
</dbReference>
<evidence type="ECO:0000259" key="1">
    <source>
        <dbReference type="Pfam" id="PF03435"/>
    </source>
</evidence>